<comment type="subcellular location">
    <subcellularLocation>
        <location evidence="1">Nucleus</location>
    </subcellularLocation>
</comment>
<dbReference type="GeneID" id="112287640"/>
<feature type="chain" id="PRO_5014297889" description="C2H2-type domain-containing protein" evidence="10">
    <location>
        <begin position="19"/>
        <end position="218"/>
    </location>
</feature>
<evidence type="ECO:0000256" key="3">
    <source>
        <dbReference type="ARBA" id="ARBA00022771"/>
    </source>
</evidence>
<dbReference type="PANTHER" id="PTHR45801:SF107">
    <property type="entry name" value="TRANSCRIPTIONAL REGULATOR SUPERMAN-LIKE"/>
    <property type="match status" value="1"/>
</dbReference>
<evidence type="ECO:0000256" key="5">
    <source>
        <dbReference type="ARBA" id="ARBA00023015"/>
    </source>
</evidence>
<dbReference type="HOGENOM" id="CLU_2626538_0_0_1"/>
<evidence type="ECO:0000256" key="10">
    <source>
        <dbReference type="SAM" id="SignalP"/>
    </source>
</evidence>
<dbReference type="EMBL" id="ABEU02000010">
    <property type="protein sequence ID" value="PNR46247.1"/>
    <property type="molecule type" value="Genomic_DNA"/>
</dbReference>
<evidence type="ECO:0000256" key="6">
    <source>
        <dbReference type="ARBA" id="ARBA00023163"/>
    </source>
</evidence>
<dbReference type="Gene3D" id="3.30.160.60">
    <property type="entry name" value="Classic Zinc Finger"/>
    <property type="match status" value="1"/>
</dbReference>
<evidence type="ECO:0000256" key="1">
    <source>
        <dbReference type="ARBA" id="ARBA00004123"/>
    </source>
</evidence>
<dbReference type="EnsemblPlants" id="Pp3c10_3440V3.1">
    <property type="protein sequence ID" value="Pp3c10_3440V3.1"/>
    <property type="gene ID" value="Pp3c10_3440"/>
</dbReference>
<dbReference type="SUPFAM" id="SSF57667">
    <property type="entry name" value="beta-beta-alpha zinc fingers"/>
    <property type="match status" value="1"/>
</dbReference>
<dbReference type="PROSITE" id="PS00028">
    <property type="entry name" value="ZINC_FINGER_C2H2_1"/>
    <property type="match status" value="1"/>
</dbReference>
<dbReference type="InterPro" id="IPR052426">
    <property type="entry name" value="Plant_dev_regulator"/>
</dbReference>
<keyword evidence="2" id="KW-0479">Metal-binding</keyword>
<organism evidence="12">
    <name type="scientific">Physcomitrium patens</name>
    <name type="common">Spreading-leaved earth moss</name>
    <name type="synonym">Physcomitrella patens</name>
    <dbReference type="NCBI Taxonomy" id="3218"/>
    <lineage>
        <taxon>Eukaryota</taxon>
        <taxon>Viridiplantae</taxon>
        <taxon>Streptophyta</taxon>
        <taxon>Embryophyta</taxon>
        <taxon>Bryophyta</taxon>
        <taxon>Bryophytina</taxon>
        <taxon>Bryopsida</taxon>
        <taxon>Funariidae</taxon>
        <taxon>Funariales</taxon>
        <taxon>Funariaceae</taxon>
        <taxon>Physcomitrium</taxon>
    </lineage>
</organism>
<keyword evidence="7" id="KW-0539">Nucleus</keyword>
<reference evidence="12 14" key="2">
    <citation type="journal article" date="2018" name="Plant J.">
        <title>The Physcomitrella patens chromosome-scale assembly reveals moss genome structure and evolution.</title>
        <authorList>
            <person name="Lang D."/>
            <person name="Ullrich K.K."/>
            <person name="Murat F."/>
            <person name="Fuchs J."/>
            <person name="Jenkins J."/>
            <person name="Haas F.B."/>
            <person name="Piednoel M."/>
            <person name="Gundlach H."/>
            <person name="Van Bel M."/>
            <person name="Meyberg R."/>
            <person name="Vives C."/>
            <person name="Morata J."/>
            <person name="Symeonidi A."/>
            <person name="Hiss M."/>
            <person name="Muchero W."/>
            <person name="Kamisugi Y."/>
            <person name="Saleh O."/>
            <person name="Blanc G."/>
            <person name="Decker E.L."/>
            <person name="van Gessel N."/>
            <person name="Grimwood J."/>
            <person name="Hayes R.D."/>
            <person name="Graham S.W."/>
            <person name="Gunter L.E."/>
            <person name="McDaniel S.F."/>
            <person name="Hoernstein S.N.W."/>
            <person name="Larsson A."/>
            <person name="Li F.W."/>
            <person name="Perroud P.F."/>
            <person name="Phillips J."/>
            <person name="Ranjan P."/>
            <person name="Rokshar D.S."/>
            <person name="Rothfels C.J."/>
            <person name="Schneider L."/>
            <person name="Shu S."/>
            <person name="Stevenson D.W."/>
            <person name="Thummler F."/>
            <person name="Tillich M."/>
            <person name="Villarreal Aguilar J.C."/>
            <person name="Widiez T."/>
            <person name="Wong G.K."/>
            <person name="Wymore A."/>
            <person name="Zhang Y."/>
            <person name="Zimmer A.D."/>
            <person name="Quatrano R.S."/>
            <person name="Mayer K.F.X."/>
            <person name="Goodstein D."/>
            <person name="Casacuberta J.M."/>
            <person name="Vandepoele K."/>
            <person name="Reski R."/>
            <person name="Cuming A.C."/>
            <person name="Tuskan G.A."/>
            <person name="Maumus F."/>
            <person name="Salse J."/>
            <person name="Schmutz J."/>
            <person name="Rensing S.A."/>
        </authorList>
    </citation>
    <scope>NUCLEOTIDE SEQUENCE [LARGE SCALE GENOMIC DNA]</scope>
    <source>
        <strain evidence="13 14">cv. Gransden 2004</strain>
    </source>
</reference>
<proteinExistence type="predicted"/>
<name>A9S6D3_PHYPA</name>
<evidence type="ECO:0000256" key="7">
    <source>
        <dbReference type="ARBA" id="ARBA00023242"/>
    </source>
</evidence>
<reference evidence="13" key="3">
    <citation type="submission" date="2020-12" db="UniProtKB">
        <authorList>
            <consortium name="EnsemblPlants"/>
        </authorList>
    </citation>
    <scope>IDENTIFICATION</scope>
</reference>
<keyword evidence="10" id="KW-0732">Signal</keyword>
<evidence type="ECO:0000256" key="9">
    <source>
        <dbReference type="SAM" id="MobiDB-lite"/>
    </source>
</evidence>
<evidence type="ECO:0000256" key="8">
    <source>
        <dbReference type="PROSITE-ProRule" id="PRU00042"/>
    </source>
</evidence>
<evidence type="ECO:0000313" key="12">
    <source>
        <dbReference type="EMBL" id="PNR46247.1"/>
    </source>
</evidence>
<keyword evidence="3 8" id="KW-0863">Zinc-finger</keyword>
<feature type="domain" description="C2H2-type" evidence="11">
    <location>
        <begin position="48"/>
        <end position="75"/>
    </location>
</feature>
<dbReference type="PANTHER" id="PTHR45801">
    <property type="entry name" value="OS07G0101800 PROTEIN"/>
    <property type="match status" value="1"/>
</dbReference>
<dbReference type="RefSeq" id="XP_024386618.1">
    <property type="nucleotide sequence ID" value="XM_024530850.2"/>
</dbReference>
<reference evidence="12 14" key="1">
    <citation type="journal article" date="2008" name="Science">
        <title>The Physcomitrella genome reveals evolutionary insights into the conquest of land by plants.</title>
        <authorList>
            <person name="Rensing S."/>
            <person name="Lang D."/>
            <person name="Zimmer A."/>
            <person name="Terry A."/>
            <person name="Salamov A."/>
            <person name="Shapiro H."/>
            <person name="Nishiyama T."/>
            <person name="Perroud P.-F."/>
            <person name="Lindquist E."/>
            <person name="Kamisugi Y."/>
            <person name="Tanahashi T."/>
            <person name="Sakakibara K."/>
            <person name="Fujita T."/>
            <person name="Oishi K."/>
            <person name="Shin-I T."/>
            <person name="Kuroki Y."/>
            <person name="Toyoda A."/>
            <person name="Suzuki Y."/>
            <person name="Hashimoto A."/>
            <person name="Yamaguchi K."/>
            <person name="Sugano A."/>
            <person name="Kohara Y."/>
            <person name="Fujiyama A."/>
            <person name="Anterola A."/>
            <person name="Aoki S."/>
            <person name="Ashton N."/>
            <person name="Barbazuk W.B."/>
            <person name="Barker E."/>
            <person name="Bennetzen J."/>
            <person name="Bezanilla M."/>
            <person name="Blankenship R."/>
            <person name="Cho S.H."/>
            <person name="Dutcher S."/>
            <person name="Estelle M."/>
            <person name="Fawcett J.A."/>
            <person name="Gundlach H."/>
            <person name="Hanada K."/>
            <person name="Heyl A."/>
            <person name="Hicks K.A."/>
            <person name="Hugh J."/>
            <person name="Lohr M."/>
            <person name="Mayer K."/>
            <person name="Melkozernov A."/>
            <person name="Murata T."/>
            <person name="Nelson D."/>
            <person name="Pils B."/>
            <person name="Prigge M."/>
            <person name="Reiss B."/>
            <person name="Renner T."/>
            <person name="Rombauts S."/>
            <person name="Rushton P."/>
            <person name="Sanderfoot A."/>
            <person name="Schween G."/>
            <person name="Shiu S.-H."/>
            <person name="Stueber K."/>
            <person name="Theodoulou F.L."/>
            <person name="Tu H."/>
            <person name="Van de Peer Y."/>
            <person name="Verrier P.J."/>
            <person name="Waters E."/>
            <person name="Wood A."/>
            <person name="Yang L."/>
            <person name="Cove D."/>
            <person name="Cuming A."/>
            <person name="Hasebe M."/>
            <person name="Lucas S."/>
            <person name="Mishler D.B."/>
            <person name="Reski R."/>
            <person name="Grigoriev I."/>
            <person name="Quatrano R.S."/>
            <person name="Boore J.L."/>
        </authorList>
    </citation>
    <scope>NUCLEOTIDE SEQUENCE [LARGE SCALE GENOMIC DNA]</scope>
    <source>
        <strain evidence="13 14">cv. Gransden 2004</strain>
    </source>
</reference>
<dbReference type="Pfam" id="PF13912">
    <property type="entry name" value="zf-C2H2_6"/>
    <property type="match status" value="1"/>
</dbReference>
<accession>A9S6D3</accession>
<dbReference type="OrthoDB" id="695877at2759"/>
<feature type="signal peptide" evidence="10">
    <location>
        <begin position="1"/>
        <end position="18"/>
    </location>
</feature>
<dbReference type="Gramene" id="Pp3c10_3440V3.1">
    <property type="protein sequence ID" value="Pp3c10_3440V3.1"/>
    <property type="gene ID" value="Pp3c10_3440"/>
</dbReference>
<dbReference type="InterPro" id="IPR013087">
    <property type="entry name" value="Znf_C2H2_type"/>
</dbReference>
<evidence type="ECO:0000256" key="4">
    <source>
        <dbReference type="ARBA" id="ARBA00022833"/>
    </source>
</evidence>
<evidence type="ECO:0000256" key="2">
    <source>
        <dbReference type="ARBA" id="ARBA00022723"/>
    </source>
</evidence>
<dbReference type="PROSITE" id="PS50157">
    <property type="entry name" value="ZINC_FINGER_C2H2_2"/>
    <property type="match status" value="1"/>
</dbReference>
<dbReference type="PaxDb" id="3218-PP1S51_250V6.1"/>
<keyword evidence="4" id="KW-0862">Zinc</keyword>
<sequence length="218" mass="23975">MVWCGGGAALAIAGLASSETMEMAMAMLRSGGGGGSLEAPQQQQDEPFKCKFCGRSFRKHQALGGHMNAHQEARDREKLEKLHDRLCRPRINGAPLKPLYPEVNDNHYGPANEMPPYQMPAQISIGYPPDPPMRASHNREGPMFPTYANAYPTAVPYGVPYQAATPLLDNSMRNPPALSPQGPRHPLEPVRSQHRASASSPFEAESDFQFGRFFSQED</sequence>
<dbReference type="GO" id="GO:0005634">
    <property type="term" value="C:nucleus"/>
    <property type="evidence" value="ECO:0007669"/>
    <property type="project" value="UniProtKB-SubCell"/>
</dbReference>
<keyword evidence="5" id="KW-0805">Transcription regulation</keyword>
<gene>
    <name evidence="13" type="primary">LOC112287640</name>
    <name evidence="12" type="ORF">PHYPA_013366</name>
</gene>
<keyword evidence="14" id="KW-1185">Reference proteome</keyword>
<dbReference type="GO" id="GO:0008270">
    <property type="term" value="F:zinc ion binding"/>
    <property type="evidence" value="ECO:0007669"/>
    <property type="project" value="UniProtKB-KW"/>
</dbReference>
<feature type="region of interest" description="Disordered" evidence="9">
    <location>
        <begin position="168"/>
        <end position="218"/>
    </location>
</feature>
<evidence type="ECO:0000313" key="14">
    <source>
        <dbReference type="Proteomes" id="UP000006727"/>
    </source>
</evidence>
<keyword evidence="6" id="KW-0804">Transcription</keyword>
<dbReference type="InterPro" id="IPR036236">
    <property type="entry name" value="Znf_C2H2_sf"/>
</dbReference>
<evidence type="ECO:0000259" key="11">
    <source>
        <dbReference type="PROSITE" id="PS50157"/>
    </source>
</evidence>
<dbReference type="AlphaFoldDB" id="A9S6D3"/>
<protein>
    <recommendedName>
        <fullName evidence="11">C2H2-type domain-containing protein</fullName>
    </recommendedName>
</protein>
<evidence type="ECO:0000313" key="13">
    <source>
        <dbReference type="EnsemblPlants" id="Pp3c10_3440V3.1"/>
    </source>
</evidence>
<dbReference type="Proteomes" id="UP000006727">
    <property type="component" value="Chromosome 10"/>
</dbReference>